<evidence type="ECO:0000313" key="3">
    <source>
        <dbReference type="EMBL" id="EFN63919.1"/>
    </source>
</evidence>
<protein>
    <recommendedName>
        <fullName evidence="2">B box-type domain-containing protein</fullName>
    </recommendedName>
</protein>
<sequence>MYPYIRDVSRAEASRVKSPPSYSIPSTRLKNVTCVACKHKFYVPGCCYECGNQANVNCPQCLALYCHCCYSKIHGRALQSHTQVPIYEGDPNTPAAILNSCSPTCHETLNYFCNDCNVACCSNCTLRSHKMHDFVELSEKNQTLLPEFNQVYTNIEETLLRVSQTKKVSTYFSKYFFR</sequence>
<feature type="domain" description="B box-type" evidence="2">
    <location>
        <begin position="101"/>
        <end position="137"/>
    </location>
</feature>
<name>E2ARL1_CAMFO</name>
<keyword evidence="1" id="KW-0863">Zinc-finger</keyword>
<evidence type="ECO:0000256" key="1">
    <source>
        <dbReference type="PROSITE-ProRule" id="PRU00024"/>
    </source>
</evidence>
<dbReference type="OMA" id="CTITNNC"/>
<proteinExistence type="predicted"/>
<evidence type="ECO:0000313" key="4">
    <source>
        <dbReference type="Proteomes" id="UP000000311"/>
    </source>
</evidence>
<reference evidence="3 4" key="1">
    <citation type="journal article" date="2010" name="Science">
        <title>Genomic comparison of the ants Camponotus floridanus and Harpegnathos saltator.</title>
        <authorList>
            <person name="Bonasio R."/>
            <person name="Zhang G."/>
            <person name="Ye C."/>
            <person name="Mutti N.S."/>
            <person name="Fang X."/>
            <person name="Qin N."/>
            <person name="Donahue G."/>
            <person name="Yang P."/>
            <person name="Li Q."/>
            <person name="Li C."/>
            <person name="Zhang P."/>
            <person name="Huang Z."/>
            <person name="Berger S.L."/>
            <person name="Reinberg D."/>
            <person name="Wang J."/>
            <person name="Liebig J."/>
        </authorList>
    </citation>
    <scope>NUCLEOTIDE SEQUENCE [LARGE SCALE GENOMIC DNA]</scope>
    <source>
        <strain evidence="4">C129</strain>
    </source>
</reference>
<dbReference type="InParanoid" id="E2ARL1"/>
<keyword evidence="1" id="KW-0479">Metal-binding</keyword>
<dbReference type="OrthoDB" id="5800423at2759"/>
<dbReference type="Proteomes" id="UP000000311">
    <property type="component" value="Unassembled WGS sequence"/>
</dbReference>
<organism evidence="4">
    <name type="scientific">Camponotus floridanus</name>
    <name type="common">Florida carpenter ant</name>
    <dbReference type="NCBI Taxonomy" id="104421"/>
    <lineage>
        <taxon>Eukaryota</taxon>
        <taxon>Metazoa</taxon>
        <taxon>Ecdysozoa</taxon>
        <taxon>Arthropoda</taxon>
        <taxon>Hexapoda</taxon>
        <taxon>Insecta</taxon>
        <taxon>Pterygota</taxon>
        <taxon>Neoptera</taxon>
        <taxon>Endopterygota</taxon>
        <taxon>Hymenoptera</taxon>
        <taxon>Apocrita</taxon>
        <taxon>Aculeata</taxon>
        <taxon>Formicoidea</taxon>
        <taxon>Formicidae</taxon>
        <taxon>Formicinae</taxon>
        <taxon>Camponotus</taxon>
    </lineage>
</organism>
<dbReference type="AlphaFoldDB" id="E2ARL1"/>
<dbReference type="Gene3D" id="3.30.160.60">
    <property type="entry name" value="Classic Zinc Finger"/>
    <property type="match status" value="1"/>
</dbReference>
<evidence type="ECO:0000259" key="2">
    <source>
        <dbReference type="PROSITE" id="PS50119"/>
    </source>
</evidence>
<dbReference type="SUPFAM" id="SSF57845">
    <property type="entry name" value="B-box zinc-binding domain"/>
    <property type="match status" value="1"/>
</dbReference>
<keyword evidence="4" id="KW-1185">Reference proteome</keyword>
<dbReference type="EMBL" id="GL442153">
    <property type="protein sequence ID" value="EFN63919.1"/>
    <property type="molecule type" value="Genomic_DNA"/>
</dbReference>
<dbReference type="Pfam" id="PF00643">
    <property type="entry name" value="zf-B_box"/>
    <property type="match status" value="1"/>
</dbReference>
<dbReference type="InterPro" id="IPR000315">
    <property type="entry name" value="Znf_B-box"/>
</dbReference>
<keyword evidence="1" id="KW-0862">Zinc</keyword>
<gene>
    <name evidence="3" type="ORF">EAG_03015</name>
</gene>
<dbReference type="PROSITE" id="PS50119">
    <property type="entry name" value="ZF_BBOX"/>
    <property type="match status" value="1"/>
</dbReference>
<dbReference type="GO" id="GO:0008270">
    <property type="term" value="F:zinc ion binding"/>
    <property type="evidence" value="ECO:0007669"/>
    <property type="project" value="UniProtKB-KW"/>
</dbReference>
<dbReference type="STRING" id="104421.E2ARL1"/>
<accession>E2ARL1</accession>